<feature type="compositionally biased region" description="Basic and acidic residues" evidence="2">
    <location>
        <begin position="397"/>
        <end position="479"/>
    </location>
</feature>
<keyword evidence="3" id="KW-0472">Membrane</keyword>
<feature type="domain" description="DUF7164" evidence="4">
    <location>
        <begin position="1543"/>
        <end position="1889"/>
    </location>
</feature>
<organism evidence="5 6">
    <name type="scientific">Trichuris suis</name>
    <name type="common">pig whipworm</name>
    <dbReference type="NCBI Taxonomy" id="68888"/>
    <lineage>
        <taxon>Eukaryota</taxon>
        <taxon>Metazoa</taxon>
        <taxon>Ecdysozoa</taxon>
        <taxon>Nematoda</taxon>
        <taxon>Enoplea</taxon>
        <taxon>Dorylaimia</taxon>
        <taxon>Trichinellida</taxon>
        <taxon>Trichuridae</taxon>
        <taxon>Trichuris</taxon>
    </lineage>
</organism>
<name>A0A085LW88_9BILA</name>
<dbReference type="EMBL" id="KL363275">
    <property type="protein sequence ID" value="KFD49234.1"/>
    <property type="molecule type" value="Genomic_DNA"/>
</dbReference>
<dbReference type="InterPro" id="IPR001978">
    <property type="entry name" value="Troponin"/>
</dbReference>
<feature type="transmembrane region" description="Helical" evidence="3">
    <location>
        <begin position="1056"/>
        <end position="1075"/>
    </location>
</feature>
<accession>A0A085LW88</accession>
<feature type="compositionally biased region" description="Acidic residues" evidence="2">
    <location>
        <begin position="338"/>
        <end position="364"/>
    </location>
</feature>
<feature type="region of interest" description="Disordered" evidence="2">
    <location>
        <begin position="1420"/>
        <end position="1440"/>
    </location>
</feature>
<dbReference type="Pfam" id="PF00992">
    <property type="entry name" value="Troponin"/>
    <property type="match status" value="1"/>
</dbReference>
<feature type="compositionally biased region" description="Basic and acidic residues" evidence="2">
    <location>
        <begin position="380"/>
        <end position="389"/>
    </location>
</feature>
<dbReference type="SUPFAM" id="SSF90250">
    <property type="entry name" value="Troponin coil-coiled subunits"/>
    <property type="match status" value="1"/>
</dbReference>
<feature type="compositionally biased region" description="Basic and acidic residues" evidence="2">
    <location>
        <begin position="62"/>
        <end position="71"/>
    </location>
</feature>
<feature type="transmembrane region" description="Helical" evidence="3">
    <location>
        <begin position="982"/>
        <end position="1007"/>
    </location>
</feature>
<keyword evidence="3" id="KW-1133">Transmembrane helix</keyword>
<dbReference type="InterPro" id="IPR055588">
    <property type="entry name" value="DUF7164"/>
</dbReference>
<evidence type="ECO:0000313" key="6">
    <source>
        <dbReference type="Proteomes" id="UP000030764"/>
    </source>
</evidence>
<evidence type="ECO:0000259" key="4">
    <source>
        <dbReference type="Pfam" id="PF23741"/>
    </source>
</evidence>
<dbReference type="InterPro" id="IPR027707">
    <property type="entry name" value="TNNT"/>
</dbReference>
<evidence type="ECO:0000313" key="5">
    <source>
        <dbReference type="EMBL" id="KFD49234.1"/>
    </source>
</evidence>
<dbReference type="PANTHER" id="PTHR11521:SF1">
    <property type="entry name" value="TROPONIN T, SKELETAL MUSCLE"/>
    <property type="match status" value="1"/>
</dbReference>
<comment type="similarity">
    <text evidence="1">Belongs to the troponin T family.</text>
</comment>
<dbReference type="GO" id="GO:0005523">
    <property type="term" value="F:tropomyosin binding"/>
    <property type="evidence" value="ECO:0007669"/>
    <property type="project" value="TreeGrafter"/>
</dbReference>
<reference evidence="5 6" key="1">
    <citation type="journal article" date="2014" name="Nat. Genet.">
        <title>Genome and transcriptome of the porcine whipworm Trichuris suis.</title>
        <authorList>
            <person name="Jex A.R."/>
            <person name="Nejsum P."/>
            <person name="Schwarz E.M."/>
            <person name="Hu L."/>
            <person name="Young N.D."/>
            <person name="Hall R.S."/>
            <person name="Korhonen P.K."/>
            <person name="Liao S."/>
            <person name="Thamsborg S."/>
            <person name="Xia J."/>
            <person name="Xu P."/>
            <person name="Wang S."/>
            <person name="Scheerlinck J.P."/>
            <person name="Hofmann A."/>
            <person name="Sternberg P.W."/>
            <person name="Wang J."/>
            <person name="Gasser R.B."/>
        </authorList>
    </citation>
    <scope>NUCLEOTIDE SEQUENCE [LARGE SCALE GENOMIC DNA]</scope>
    <source>
        <strain evidence="5">DCEP-RM93M</strain>
    </source>
</reference>
<feature type="transmembrane region" description="Helical" evidence="3">
    <location>
        <begin position="815"/>
        <end position="837"/>
    </location>
</feature>
<feature type="region of interest" description="Disordered" evidence="2">
    <location>
        <begin position="337"/>
        <end position="506"/>
    </location>
</feature>
<dbReference type="PANTHER" id="PTHR11521">
    <property type="entry name" value="TROPONIN T"/>
    <property type="match status" value="1"/>
</dbReference>
<dbReference type="GO" id="GO:0006937">
    <property type="term" value="P:regulation of muscle contraction"/>
    <property type="evidence" value="ECO:0007669"/>
    <property type="project" value="InterPro"/>
</dbReference>
<sequence>MSGGRKHSSITLDNIGAIQEVLKNLIRIDSQERIERSREKLQDFYKQKREFLKRSLSQTASCREEEAERLRRNEHRRLSAGSRPITSPLEMSKQLSRGGSAKGKHQEKPTASESLPLGVIHEAHPTDHSCTKSHPVEVSISPVFSRRHGSATSLRTQKTVKYGSIQAIAVKKRIIAQKRPTRTSTRPSRTPIVDAKEGLKNCAANEATAITSAPKMAEMTNGSLKESIAKQHVQSSEHSVDKSREKIKGKANCSASLADFDHGSAALLWGGIALRRAPPRLTIGRKFSVNQCTVTVQLRRTVRPVASWRKWHSIDLDALVQQGPQFCRILWQTKRGEEEEEAAEEAGSEASAEDEVADEPESEEERPRPKPKYSIDEEAEQKPLNEAEKAMLAAKKKHEEEEATKLREYEEQRRKQREREEEELKQLKEKQERRRREREEEERIMAERRREEEERRKQEEEERKRKVEEEKRRKEEEKKKRQQMMAGLNATTGPNFELPKKDKTTDKFDKFGNIVKAKAEMGLTKEQQEEQKRKYLGEIMKPLSTKGMDIAGLRAKIKEFHQKICRLEADKYDLEKRGERQDYDLKELNERQRQISRNKALKKGLDPEEAANSRYPPKVSVTSKYERQIDRRSFHERRLLFEVSFSLALPMHDEAGTFLLSFYSSIESWALSLKPTAHPHFPNMIVSDQSLTKVATKTAAQPHSPVKSSVLKSKQEPVKPKQMNIFHGSARPPSSWGRKENEELENLRRNLEPPKYIEQVKVENARPPMEPIPAQPVDVYENGEKCIREGYGSAAAHVKMCLKQYFHTFAKPYDYWIPFFLLAFLATVTNSCILVLISRKRHRKKKDKFTAMFSLGAVLMSATYVFSFAKKFASNCSQKTDQITPKECLLMNPHLFIYPFADYVIMHTSLLSSVDCFWTVACQRRKALFSEKNFNWIFAAVGLAATASVISYTIDVLQRTKEKIQICCLNNLMTSETFIFCYYVVSVSVGLTSVILLIFSAAVYAICHRSEHDQIRLLCYAFLDKPSATRTLRTLHFFLLQIRSRTNMQFLGGKQLPSLLVFVLIVITLRVIVLTERHQQPHYVRSPVERTMEVRFTEETKRWEQFKMRHTNICNSSASVQAAFLKKFGKGTTDFAGSKIGVLVTLPYTSNGYYLLQFMTLLYSSWTFIQERSFEVSFPIVPLREKLNLVDLLVFCEPRICPLLPDGCLSKIDVLKADQPRKPTCYHQPTRQFNHNYSNVNSYAFVNEKSFEEVVPHYDYFLRTDVDTFLSPSILNFQMPKNMKIITGKGGYCTEFSTTRLLKVAKHFGLKHQGVHCLGSTWLGESRLIAKLAPIAAKLSMYIFDNEFDTKKYPELQPYFLKDERGTWPYWWRPVSSMYAQELVLNDQIENLTENNMQVSMHNCRTEFAALSSTERFAKLQQSPNEPSSATGVEQRHRRSSSTTFKSALLMPCIPIPTRKKFVCLLFLATLTICTLTWTERLQRSYAAFGKDKRAPERHAYKEEMKLREKLALFQEKMCKSDRRLQFALLSKLKGSPVEYRGSRIGVLLTLPNRRNDYFVVQFMTFVYASWKFIQDHAFEQYLQVLPTKGRLNLVDLLVFCEPPACPKLPNDCLSKMEESKLETEMPLRKPACYYQPTRQFNHSYPNVNSYAFVNEKVFEKIVPHYDYLLRTDVDSFLSPAIFHFQMPKNMKIITGKGGYCSAFGTERLHQIARRLGLTHRGVHCLGSTWFGESKTVARMATLTAPLTMYLFDNEFDTKKYPELLPYFLENIEGTWPTWWRPVSSMYAQELVLNDQIEEITRDYIMGHLLDVESCQETNILDHVHIHTWHSDCDFNKFAFLEPIIKNISLRGRIEFPLPIVAPKIAACLPVFEYCTHVAWSGLALALQKIAQNHELNAMMLSRIQRSLGSVFATNRSTLATKPTS</sequence>
<dbReference type="Pfam" id="PF23741">
    <property type="entry name" value="DUF7164"/>
    <property type="match status" value="2"/>
</dbReference>
<feature type="region of interest" description="Disordered" evidence="2">
    <location>
        <begin position="55"/>
        <end position="114"/>
    </location>
</feature>
<evidence type="ECO:0000256" key="2">
    <source>
        <dbReference type="SAM" id="MobiDB-lite"/>
    </source>
</evidence>
<dbReference type="InterPro" id="IPR038077">
    <property type="entry name" value="Troponin_sf"/>
</dbReference>
<evidence type="ECO:0000256" key="3">
    <source>
        <dbReference type="SAM" id="Phobius"/>
    </source>
</evidence>
<proteinExistence type="inferred from homology"/>
<feature type="transmembrane region" description="Helical" evidence="3">
    <location>
        <begin position="849"/>
        <end position="869"/>
    </location>
</feature>
<feature type="domain" description="DUF7164" evidence="4">
    <location>
        <begin position="1139"/>
        <end position="1398"/>
    </location>
</feature>
<dbReference type="GO" id="GO:0006936">
    <property type="term" value="P:muscle contraction"/>
    <property type="evidence" value="ECO:0007669"/>
    <property type="project" value="TreeGrafter"/>
</dbReference>
<dbReference type="Proteomes" id="UP000030764">
    <property type="component" value="Unassembled WGS sequence"/>
</dbReference>
<gene>
    <name evidence="5" type="ORF">M513_09885</name>
</gene>
<keyword evidence="3" id="KW-0812">Transmembrane</keyword>
<keyword evidence="6" id="KW-1185">Reference proteome</keyword>
<feature type="transmembrane region" description="Helical" evidence="3">
    <location>
        <begin position="934"/>
        <end position="954"/>
    </location>
</feature>
<dbReference type="GO" id="GO:0045214">
    <property type="term" value="P:sarcomere organization"/>
    <property type="evidence" value="ECO:0007669"/>
    <property type="project" value="TreeGrafter"/>
</dbReference>
<dbReference type="GO" id="GO:0005861">
    <property type="term" value="C:troponin complex"/>
    <property type="evidence" value="ECO:0007669"/>
    <property type="project" value="InterPro"/>
</dbReference>
<evidence type="ECO:0000256" key="1">
    <source>
        <dbReference type="ARBA" id="ARBA00008330"/>
    </source>
</evidence>
<feature type="transmembrane region" description="Helical" evidence="3">
    <location>
        <begin position="900"/>
        <end position="922"/>
    </location>
</feature>
<feature type="compositionally biased region" description="Polar residues" evidence="2">
    <location>
        <begin position="1420"/>
        <end position="1432"/>
    </location>
</feature>
<dbReference type="Gene3D" id="1.20.5.350">
    <property type="match status" value="1"/>
</dbReference>
<protein>
    <recommendedName>
        <fullName evidence="4">DUF7164 domain-containing protein</fullName>
    </recommendedName>
</protein>